<organism evidence="6">
    <name type="scientific">Marinobacter nauticus</name>
    <name type="common">Marinobacter hydrocarbonoclasticus</name>
    <name type="synonym">Marinobacter aquaeolei</name>
    <dbReference type="NCBI Taxonomy" id="2743"/>
    <lineage>
        <taxon>Bacteria</taxon>
        <taxon>Pseudomonadati</taxon>
        <taxon>Pseudomonadota</taxon>
        <taxon>Gammaproteobacteria</taxon>
        <taxon>Pseudomonadales</taxon>
        <taxon>Marinobacteraceae</taxon>
        <taxon>Marinobacter</taxon>
    </lineage>
</organism>
<dbReference type="SUPFAM" id="SSF55073">
    <property type="entry name" value="Nucleotide cyclase"/>
    <property type="match status" value="1"/>
</dbReference>
<dbReference type="InterPro" id="IPR000160">
    <property type="entry name" value="GGDEF_dom"/>
</dbReference>
<dbReference type="CDD" id="cd01949">
    <property type="entry name" value="GGDEF"/>
    <property type="match status" value="1"/>
</dbReference>
<dbReference type="SMART" id="SM00052">
    <property type="entry name" value="EAL"/>
    <property type="match status" value="1"/>
</dbReference>
<dbReference type="PROSITE" id="PS50883">
    <property type="entry name" value="EAL"/>
    <property type="match status" value="1"/>
</dbReference>
<keyword evidence="1" id="KW-0175">Coiled coil</keyword>
<dbReference type="SMART" id="SM00267">
    <property type="entry name" value="GGDEF"/>
    <property type="match status" value="1"/>
</dbReference>
<dbReference type="InterPro" id="IPR050706">
    <property type="entry name" value="Cyclic-di-GMP_PDE-like"/>
</dbReference>
<dbReference type="InterPro" id="IPR029787">
    <property type="entry name" value="Nucleotide_cyclase"/>
</dbReference>
<dbReference type="EMBL" id="AP019537">
    <property type="protein sequence ID" value="BBJ02377.1"/>
    <property type="molecule type" value="Genomic_DNA"/>
</dbReference>
<dbReference type="Gene3D" id="3.30.70.270">
    <property type="match status" value="1"/>
</dbReference>
<evidence type="ECO:0000256" key="2">
    <source>
        <dbReference type="SAM" id="Phobius"/>
    </source>
</evidence>
<keyword evidence="2" id="KW-1133">Transmembrane helix</keyword>
<evidence type="ECO:0000256" key="1">
    <source>
        <dbReference type="SAM" id="Coils"/>
    </source>
</evidence>
<dbReference type="AlphaFoldDB" id="A0A455W610"/>
<dbReference type="GO" id="GO:0071111">
    <property type="term" value="F:cyclic-guanylate-specific phosphodiesterase activity"/>
    <property type="evidence" value="ECO:0007669"/>
    <property type="project" value="InterPro"/>
</dbReference>
<name>A0A455W610_MARNT</name>
<dbReference type="GO" id="GO:0016020">
    <property type="term" value="C:membrane"/>
    <property type="evidence" value="ECO:0007669"/>
    <property type="project" value="InterPro"/>
</dbReference>
<dbReference type="Gene3D" id="6.10.340.10">
    <property type="match status" value="1"/>
</dbReference>
<dbReference type="Pfam" id="PF00990">
    <property type="entry name" value="GGDEF"/>
    <property type="match status" value="1"/>
</dbReference>
<gene>
    <name evidence="6" type="primary">bifA_1</name>
    <name evidence="6" type="ORF">YBY_02250</name>
</gene>
<dbReference type="SUPFAM" id="SSF141868">
    <property type="entry name" value="EAL domain-like"/>
    <property type="match status" value="1"/>
</dbReference>
<evidence type="ECO:0000259" key="4">
    <source>
        <dbReference type="PROSITE" id="PS50885"/>
    </source>
</evidence>
<dbReference type="Pfam" id="PF00563">
    <property type="entry name" value="EAL"/>
    <property type="match status" value="1"/>
</dbReference>
<dbReference type="GO" id="GO:0007165">
    <property type="term" value="P:signal transduction"/>
    <property type="evidence" value="ECO:0007669"/>
    <property type="project" value="InterPro"/>
</dbReference>
<dbReference type="PANTHER" id="PTHR33121">
    <property type="entry name" value="CYCLIC DI-GMP PHOSPHODIESTERASE PDEF"/>
    <property type="match status" value="1"/>
</dbReference>
<dbReference type="PROSITE" id="PS50887">
    <property type="entry name" value="GGDEF"/>
    <property type="match status" value="1"/>
</dbReference>
<dbReference type="PANTHER" id="PTHR33121:SF71">
    <property type="entry name" value="OXYGEN SENSOR PROTEIN DOSP"/>
    <property type="match status" value="1"/>
</dbReference>
<dbReference type="Gene3D" id="3.20.20.450">
    <property type="entry name" value="EAL domain"/>
    <property type="match status" value="1"/>
</dbReference>
<evidence type="ECO:0000259" key="5">
    <source>
        <dbReference type="PROSITE" id="PS50887"/>
    </source>
</evidence>
<keyword evidence="2" id="KW-0812">Transmembrane</keyword>
<dbReference type="CDD" id="cd01948">
    <property type="entry name" value="EAL"/>
    <property type="match status" value="1"/>
</dbReference>
<dbReference type="InterPro" id="IPR043128">
    <property type="entry name" value="Rev_trsase/Diguanyl_cyclase"/>
</dbReference>
<reference evidence="6" key="1">
    <citation type="submission" date="2019-03" db="EMBL/GenBank/DDBJ databases">
        <title>Whole genome analysis of nitrate-reducing bacteria Marinobacter hydrocarbonoclasticus YB03.</title>
        <authorList>
            <person name="Azam A.H."/>
            <person name="Yuk S.R."/>
            <person name="Kamarisima K."/>
            <person name="Miyanaga K."/>
            <person name="Tanji Y."/>
        </authorList>
    </citation>
    <scope>NUCLEOTIDE SEQUENCE</scope>
    <source>
        <strain evidence="6">YB03</strain>
    </source>
</reference>
<accession>A0A455W610</accession>
<feature type="domain" description="HAMP" evidence="4">
    <location>
        <begin position="204"/>
        <end position="259"/>
    </location>
</feature>
<protein>
    <submittedName>
        <fullName evidence="6">GGDEF domain-containing protein</fullName>
    </submittedName>
</protein>
<dbReference type="InterPro" id="IPR035919">
    <property type="entry name" value="EAL_sf"/>
</dbReference>
<feature type="domain" description="EAL" evidence="3">
    <location>
        <begin position="465"/>
        <end position="717"/>
    </location>
</feature>
<feature type="coiled-coil region" evidence="1">
    <location>
        <begin position="254"/>
        <end position="285"/>
    </location>
</feature>
<dbReference type="PROSITE" id="PS50885">
    <property type="entry name" value="HAMP"/>
    <property type="match status" value="1"/>
</dbReference>
<proteinExistence type="predicted"/>
<feature type="transmembrane region" description="Helical" evidence="2">
    <location>
        <begin position="179"/>
        <end position="202"/>
    </location>
</feature>
<keyword evidence="2" id="KW-0472">Membrane</keyword>
<sequence>MKPGIGIEAEVNSSGLNSVDMPKNRRSFRHWAQQLVSCRLCRNLTLAAFVAILAIEVAILIPSYRNYEENLLSERVDVASQAVITFLKHTQSHPIDPEDLQTLVANSPLVGVSLSRDGLVYNAGEAIENPKPADGLLRAAPRTVEGAIDLVWGADPTLSDYDVQGRVDVSEVPAELVAFVFRILGLSLLIAVFVTAVTMFVVDRMMLSPLLKLRERIARAGSDNEHPLRYLTPVARCDEFGEVEGAFNGMLKQNASYLARLHLLNRELDQLLDERTRTLRKTEQELQIRTLYDQLTGLANRNLFEEQLDRHFDQGAQGESDKEAVLVLGLNDFQTLNGLAGHETGDRVLQEMARRIAGFSPDHGHVARLGGDVFGLLVRVHERHSTESLQAVIFDIIEACQRPVQLGGKSYEFEVSAGVAVIPLDGQDARTLLSHAEIAMHRAKKSSNERVQFFASEFGEQVHRRQEMISSLKLAIQNKQLELHFQPQFDRLRHCAGYEVLLRWHHPILGSVSPAEFIPLAEETGLIVGIGDWVLDQAIARLKLWISQGFKGRLAVNVSAMQLHDETFADRIADLLRQYGVSAGQLELEITETALMEDVERAMATLSRFQQLGLDLAVDDFGTGYSSLAYFKVMPVSRIKIDRSFVNGLPDNERDEVLCRTIINMAHSMGCEVIAEGVETEAQASWLALAGCDELQGYLLGRPNSEGFTKSGRQHVR</sequence>
<dbReference type="InterPro" id="IPR003660">
    <property type="entry name" value="HAMP_dom"/>
</dbReference>
<feature type="domain" description="GGDEF" evidence="5">
    <location>
        <begin position="321"/>
        <end position="456"/>
    </location>
</feature>
<evidence type="ECO:0000313" key="6">
    <source>
        <dbReference type="EMBL" id="BBJ02377.1"/>
    </source>
</evidence>
<dbReference type="InterPro" id="IPR001633">
    <property type="entry name" value="EAL_dom"/>
</dbReference>
<dbReference type="NCBIfam" id="TIGR00254">
    <property type="entry name" value="GGDEF"/>
    <property type="match status" value="1"/>
</dbReference>
<evidence type="ECO:0000259" key="3">
    <source>
        <dbReference type="PROSITE" id="PS50883"/>
    </source>
</evidence>